<feature type="domain" description="Impact N-terminal" evidence="2">
    <location>
        <begin position="18"/>
        <end position="124"/>
    </location>
</feature>
<dbReference type="GO" id="GO:0006446">
    <property type="term" value="P:regulation of translational initiation"/>
    <property type="evidence" value="ECO:0007669"/>
    <property type="project" value="TreeGrafter"/>
</dbReference>
<dbReference type="PANTHER" id="PTHR16301">
    <property type="entry name" value="IMPACT-RELATED"/>
    <property type="match status" value="1"/>
</dbReference>
<dbReference type="InterPro" id="IPR001498">
    <property type="entry name" value="Impact_N"/>
</dbReference>
<reference evidence="4 5" key="1">
    <citation type="submission" date="2017-02" db="EMBL/GenBank/DDBJ databases">
        <authorList>
            <person name="Peterson S.W."/>
        </authorList>
    </citation>
    <scope>NUCLEOTIDE SEQUENCE [LARGE SCALE GENOMIC DNA]</scope>
    <source>
        <strain evidence="4 5">CIP104813</strain>
    </source>
</reference>
<dbReference type="GO" id="GO:0005737">
    <property type="term" value="C:cytoplasm"/>
    <property type="evidence" value="ECO:0007669"/>
    <property type="project" value="TreeGrafter"/>
</dbReference>
<protein>
    <submittedName>
        <fullName evidence="4">Protein co-occurring with transport systems (COG1739)</fullName>
    </submittedName>
</protein>
<proteinExistence type="inferred from homology"/>
<organism evidence="4 5">
    <name type="scientific">Brachybacterium nesterenkovii</name>
    <dbReference type="NCBI Taxonomy" id="47847"/>
    <lineage>
        <taxon>Bacteria</taxon>
        <taxon>Bacillati</taxon>
        <taxon>Actinomycetota</taxon>
        <taxon>Actinomycetes</taxon>
        <taxon>Micrococcales</taxon>
        <taxon>Dermabacteraceae</taxon>
        <taxon>Brachybacterium</taxon>
    </lineage>
</organism>
<dbReference type="Pfam" id="PF01205">
    <property type="entry name" value="Impact_N"/>
    <property type="match status" value="1"/>
</dbReference>
<dbReference type="InterPro" id="IPR020568">
    <property type="entry name" value="Ribosomal_Su5_D2-typ_SF"/>
</dbReference>
<accession>A0A1X6WSN3</accession>
<evidence type="ECO:0000313" key="4">
    <source>
        <dbReference type="EMBL" id="SLM87710.1"/>
    </source>
</evidence>
<dbReference type="InterPro" id="IPR015269">
    <property type="entry name" value="UPF0029_Impact_C"/>
</dbReference>
<gene>
    <name evidence="4" type="ORF">FM110_00170</name>
</gene>
<dbReference type="Proteomes" id="UP000195981">
    <property type="component" value="Unassembled WGS sequence"/>
</dbReference>
<dbReference type="Pfam" id="PF09186">
    <property type="entry name" value="DUF1949"/>
    <property type="match status" value="1"/>
</dbReference>
<evidence type="ECO:0000313" key="5">
    <source>
        <dbReference type="Proteomes" id="UP000195981"/>
    </source>
</evidence>
<comment type="similarity">
    <text evidence="1">Belongs to the IMPACT family.</text>
</comment>
<keyword evidence="5" id="KW-1185">Reference proteome</keyword>
<dbReference type="AlphaFoldDB" id="A0A1X6WSN3"/>
<name>A0A1X6WSN3_9MICO</name>
<feature type="domain" description="UPF0029" evidence="3">
    <location>
        <begin position="154"/>
        <end position="199"/>
    </location>
</feature>
<dbReference type="InterPro" id="IPR036956">
    <property type="entry name" value="Impact_N_sf"/>
</dbReference>
<dbReference type="EMBL" id="FWFG01000001">
    <property type="protein sequence ID" value="SLM87710.1"/>
    <property type="molecule type" value="Genomic_DNA"/>
</dbReference>
<dbReference type="PANTHER" id="PTHR16301:SF20">
    <property type="entry name" value="IMPACT FAMILY MEMBER YIGZ"/>
    <property type="match status" value="1"/>
</dbReference>
<dbReference type="SUPFAM" id="SSF54211">
    <property type="entry name" value="Ribosomal protein S5 domain 2-like"/>
    <property type="match status" value="1"/>
</dbReference>
<sequence>MTERLVLAAPADAELVEKKSRFLARLEPVAGVAAADAVIHAARRAAPSARHHCSAMVIESGPAPITRSNDDGEPAGTAGMPMLIALQGSHLVDVVAVVTRHFGGIKLGTGGLARAYGDAVTAAIAEARLLRRTAMAVLIARAGHAEAGASEHVLRQVLAAHGGTVEAPVYGGSGVELTGLVPPEELDAVLAELAAASAGALDVTAHGTRTVDVAL</sequence>
<dbReference type="InterPro" id="IPR023582">
    <property type="entry name" value="Impact"/>
</dbReference>
<evidence type="ECO:0000256" key="1">
    <source>
        <dbReference type="ARBA" id="ARBA00007665"/>
    </source>
</evidence>
<evidence type="ECO:0000259" key="2">
    <source>
        <dbReference type="Pfam" id="PF01205"/>
    </source>
</evidence>
<dbReference type="OrthoDB" id="9813771at2"/>
<dbReference type="Gene3D" id="3.30.230.30">
    <property type="entry name" value="Impact, N-terminal domain"/>
    <property type="match status" value="1"/>
</dbReference>
<evidence type="ECO:0000259" key="3">
    <source>
        <dbReference type="Pfam" id="PF09186"/>
    </source>
</evidence>
<dbReference type="RefSeq" id="WP_087101514.1">
    <property type="nucleotide sequence ID" value="NZ_FWFG01000001.1"/>
</dbReference>